<comment type="function">
    <text evidence="3">Toxic component of a type II toxin-antitoxin (TA) system.</text>
</comment>
<dbReference type="EC" id="3.1.-.-" evidence="3"/>
<evidence type="ECO:0000256" key="2">
    <source>
        <dbReference type="ARBA" id="ARBA00022649"/>
    </source>
</evidence>
<gene>
    <name evidence="4" type="ORF">DP114_23575</name>
</gene>
<dbReference type="SUPFAM" id="SSF50118">
    <property type="entry name" value="Cell growth inhibitor/plasmid maintenance toxic component"/>
    <property type="match status" value="1"/>
</dbReference>
<dbReference type="GO" id="GO:0006402">
    <property type="term" value="P:mRNA catabolic process"/>
    <property type="evidence" value="ECO:0007669"/>
    <property type="project" value="TreeGrafter"/>
</dbReference>
<dbReference type="InterPro" id="IPR011067">
    <property type="entry name" value="Plasmid_toxin/cell-grow_inhib"/>
</dbReference>
<keyword evidence="5" id="KW-1185">Reference proteome</keyword>
<dbReference type="PIRSF" id="PIRSF033490">
    <property type="entry name" value="MazF"/>
    <property type="match status" value="1"/>
</dbReference>
<dbReference type="Proteomes" id="UP000503129">
    <property type="component" value="Chromosome"/>
</dbReference>
<name>A0A856MGI0_9CYAN</name>
<protein>
    <recommendedName>
        <fullName evidence="3">mRNA interferase</fullName>
        <ecNumber evidence="3">3.1.-.-</ecNumber>
    </recommendedName>
</protein>
<organism evidence="4 5">
    <name type="scientific">Brasilonema sennae CENA114</name>
    <dbReference type="NCBI Taxonomy" id="415709"/>
    <lineage>
        <taxon>Bacteria</taxon>
        <taxon>Bacillati</taxon>
        <taxon>Cyanobacteriota</taxon>
        <taxon>Cyanophyceae</taxon>
        <taxon>Nostocales</taxon>
        <taxon>Scytonemataceae</taxon>
        <taxon>Brasilonema</taxon>
        <taxon>Bromeliae group (in: Brasilonema)</taxon>
    </lineage>
</organism>
<dbReference type="GO" id="GO:0004521">
    <property type="term" value="F:RNA endonuclease activity"/>
    <property type="evidence" value="ECO:0007669"/>
    <property type="project" value="TreeGrafter"/>
</dbReference>
<reference evidence="4 5" key="1">
    <citation type="submission" date="2018-06" db="EMBL/GenBank/DDBJ databases">
        <title>Comparative genomics of Brasilonema spp. strains.</title>
        <authorList>
            <person name="Alvarenga D.O."/>
            <person name="Fiore M.F."/>
            <person name="Varani A.M."/>
        </authorList>
    </citation>
    <scope>NUCLEOTIDE SEQUENCE [LARGE SCALE GENOMIC DNA]</scope>
    <source>
        <strain evidence="4 5">CENA114</strain>
    </source>
</reference>
<accession>A0A856MGI0</accession>
<keyword evidence="3" id="KW-0378">Hydrolase</keyword>
<dbReference type="EMBL" id="CP030118">
    <property type="protein sequence ID" value="QDL10475.1"/>
    <property type="molecule type" value="Genomic_DNA"/>
</dbReference>
<dbReference type="Pfam" id="PF02452">
    <property type="entry name" value="PemK_toxin"/>
    <property type="match status" value="1"/>
</dbReference>
<comment type="similarity">
    <text evidence="1 3">Belongs to the PemK/MazF family.</text>
</comment>
<dbReference type="InterPro" id="IPR003477">
    <property type="entry name" value="PemK-like"/>
</dbReference>
<dbReference type="PANTHER" id="PTHR33988:SF1">
    <property type="entry name" value="ENDORIBONUCLEASE MAZF7-RELATED"/>
    <property type="match status" value="1"/>
</dbReference>
<dbReference type="KEGG" id="bsen:DP114_23575"/>
<dbReference type="PANTHER" id="PTHR33988">
    <property type="entry name" value="ENDORIBONUCLEASE MAZF-RELATED"/>
    <property type="match status" value="1"/>
</dbReference>
<keyword evidence="3" id="KW-0255">Endonuclease</keyword>
<dbReference type="GO" id="GO:0016787">
    <property type="term" value="F:hydrolase activity"/>
    <property type="evidence" value="ECO:0007669"/>
    <property type="project" value="UniProtKB-KW"/>
</dbReference>
<proteinExistence type="inferred from homology"/>
<sequence length="113" mass="12545">MRRGQIWLFNSDPTVGDEIGKTRPAIIVNNDEIGTLRLKVVVPITGWNDAFTGVLWMVRLEPNAENGLSKPSAADTFQVRSISQQRLVRQLGIVSDEQMQNISKALAIVLCIN</sequence>
<evidence type="ECO:0000313" key="4">
    <source>
        <dbReference type="EMBL" id="QDL10475.1"/>
    </source>
</evidence>
<dbReference type="GO" id="GO:0003677">
    <property type="term" value="F:DNA binding"/>
    <property type="evidence" value="ECO:0007669"/>
    <property type="project" value="InterPro"/>
</dbReference>
<dbReference type="Gene3D" id="2.30.30.110">
    <property type="match status" value="1"/>
</dbReference>
<evidence type="ECO:0000256" key="1">
    <source>
        <dbReference type="ARBA" id="ARBA00007521"/>
    </source>
</evidence>
<keyword evidence="3" id="KW-0540">Nuclease</keyword>
<evidence type="ECO:0000256" key="3">
    <source>
        <dbReference type="PIRNR" id="PIRNR033490"/>
    </source>
</evidence>
<dbReference type="AlphaFoldDB" id="A0A856MGI0"/>
<dbReference type="GO" id="GO:0016075">
    <property type="term" value="P:rRNA catabolic process"/>
    <property type="evidence" value="ECO:0007669"/>
    <property type="project" value="TreeGrafter"/>
</dbReference>
<keyword evidence="2" id="KW-1277">Toxin-antitoxin system</keyword>
<evidence type="ECO:0000313" key="5">
    <source>
        <dbReference type="Proteomes" id="UP000503129"/>
    </source>
</evidence>